<dbReference type="InterPro" id="IPR006549">
    <property type="entry name" value="HAD-SF_hydro_IIIA"/>
</dbReference>
<dbReference type="InterPro" id="IPR006439">
    <property type="entry name" value="HAD-SF_hydro_IA"/>
</dbReference>
<dbReference type="PANTHER" id="PTHR19288:SF25">
    <property type="entry name" value="PHOSPHATIDYLGLYCEROPHOSPHATASE GEP4, MITOCHONDRIAL"/>
    <property type="match status" value="1"/>
</dbReference>
<dbReference type="SUPFAM" id="SSF56784">
    <property type="entry name" value="HAD-like"/>
    <property type="match status" value="1"/>
</dbReference>
<dbReference type="RefSeq" id="WP_151621675.1">
    <property type="nucleotide sequence ID" value="NZ_WBXO01000013.1"/>
</dbReference>
<dbReference type="CDD" id="cd16416">
    <property type="entry name" value="HAD_BsYqeG-like"/>
    <property type="match status" value="1"/>
</dbReference>
<dbReference type="NCBIfam" id="TIGR01509">
    <property type="entry name" value="HAD-SF-IA-v3"/>
    <property type="match status" value="1"/>
</dbReference>
<dbReference type="PANTHER" id="PTHR19288">
    <property type="entry name" value="4-NITROPHENYLPHOSPHATASE-RELATED"/>
    <property type="match status" value="1"/>
</dbReference>
<keyword evidence="2" id="KW-1185">Reference proteome</keyword>
<comment type="caution">
    <text evidence="1">The sequence shown here is derived from an EMBL/GenBank/DDBJ whole genome shotgun (WGS) entry which is preliminary data.</text>
</comment>
<organism evidence="1 2">
    <name type="scientific">Heliorestis acidaminivorans</name>
    <dbReference type="NCBI Taxonomy" id="553427"/>
    <lineage>
        <taxon>Bacteria</taxon>
        <taxon>Bacillati</taxon>
        <taxon>Bacillota</taxon>
        <taxon>Clostridia</taxon>
        <taxon>Eubacteriales</taxon>
        <taxon>Heliobacteriaceae</taxon>
        <taxon>Heliorestis</taxon>
    </lineage>
</organism>
<name>A0A6I0EPV5_9FIRM</name>
<protein>
    <submittedName>
        <fullName evidence="1">YqeG family HAD IIIA-type phosphatase</fullName>
    </submittedName>
</protein>
<dbReference type="EMBL" id="WBXO01000013">
    <property type="protein sequence ID" value="KAB2951301.1"/>
    <property type="molecule type" value="Genomic_DNA"/>
</dbReference>
<evidence type="ECO:0000313" key="2">
    <source>
        <dbReference type="Proteomes" id="UP000468766"/>
    </source>
</evidence>
<dbReference type="GO" id="GO:0008962">
    <property type="term" value="F:phosphatidylglycerophosphatase activity"/>
    <property type="evidence" value="ECO:0007669"/>
    <property type="project" value="InterPro"/>
</dbReference>
<dbReference type="GO" id="GO:0005737">
    <property type="term" value="C:cytoplasm"/>
    <property type="evidence" value="ECO:0007669"/>
    <property type="project" value="TreeGrafter"/>
</dbReference>
<dbReference type="InterPro" id="IPR010021">
    <property type="entry name" value="PGPP1/Gep4"/>
</dbReference>
<dbReference type="NCBIfam" id="TIGR01668">
    <property type="entry name" value="YqeG_hyp_ppase"/>
    <property type="match status" value="1"/>
</dbReference>
<dbReference type="InterPro" id="IPR036412">
    <property type="entry name" value="HAD-like_sf"/>
</dbReference>
<dbReference type="InterPro" id="IPR023214">
    <property type="entry name" value="HAD_sf"/>
</dbReference>
<evidence type="ECO:0000313" key="1">
    <source>
        <dbReference type="EMBL" id="KAB2951301.1"/>
    </source>
</evidence>
<proteinExistence type="predicted"/>
<dbReference type="OrthoDB" id="9787572at2"/>
<dbReference type="Proteomes" id="UP000468766">
    <property type="component" value="Unassembled WGS sequence"/>
</dbReference>
<gene>
    <name evidence="1" type="ORF">F9B85_13105</name>
</gene>
<dbReference type="AlphaFoldDB" id="A0A6I0EPV5"/>
<dbReference type="NCBIfam" id="TIGR01549">
    <property type="entry name" value="HAD-SF-IA-v1"/>
    <property type="match status" value="1"/>
</dbReference>
<reference evidence="1 2" key="1">
    <citation type="submission" date="2019-10" db="EMBL/GenBank/DDBJ databases">
        <title>Whole-genome sequence of the extremophile Heliorestis acidaminivorans DSM 24790.</title>
        <authorList>
            <person name="Kyndt J.A."/>
            <person name="Meyer T.E."/>
        </authorList>
    </citation>
    <scope>NUCLEOTIDE SEQUENCE [LARGE SCALE GENOMIC DNA]</scope>
    <source>
        <strain evidence="1 2">DSM 24790</strain>
    </source>
</reference>
<sequence>MKLLRPIQHVNTVPEVDIAALTERGVKGVIIDLDNTLAEWNRNDLCPTIVQWLQELDQQGIKVCILSNNGERRVQQFAEGCQIKVPYISRAKKPRRKGFLQAMQKLGTTAQETAVIGDQIFTDVLGGNRIGMHTILVNPISRREFLGTRLVRTLEKIVLRRRRTLKLQKKSRKNKKDGGSAAR</sequence>
<dbReference type="Pfam" id="PF00702">
    <property type="entry name" value="Hydrolase"/>
    <property type="match status" value="1"/>
</dbReference>
<accession>A0A6I0EPV5</accession>
<dbReference type="NCBIfam" id="TIGR01662">
    <property type="entry name" value="HAD-SF-IIIA"/>
    <property type="match status" value="1"/>
</dbReference>
<dbReference type="Gene3D" id="3.40.50.1000">
    <property type="entry name" value="HAD superfamily/HAD-like"/>
    <property type="match status" value="1"/>
</dbReference>